<feature type="compositionally biased region" description="Polar residues" evidence="6">
    <location>
        <begin position="790"/>
        <end position="802"/>
    </location>
</feature>
<feature type="compositionally biased region" description="Polar residues" evidence="6">
    <location>
        <begin position="1243"/>
        <end position="1252"/>
    </location>
</feature>
<dbReference type="SMART" id="SM00353">
    <property type="entry name" value="HLH"/>
    <property type="match status" value="1"/>
</dbReference>
<feature type="compositionally biased region" description="Polar residues" evidence="6">
    <location>
        <begin position="1271"/>
        <end position="1291"/>
    </location>
</feature>
<proteinExistence type="predicted"/>
<feature type="compositionally biased region" description="Basic and acidic residues" evidence="6">
    <location>
        <begin position="707"/>
        <end position="717"/>
    </location>
</feature>
<name>A0ABP0F3K3_CLALP</name>
<feature type="region of interest" description="Disordered" evidence="6">
    <location>
        <begin position="1008"/>
        <end position="1044"/>
    </location>
</feature>
<comment type="caution">
    <text evidence="8">The sequence shown here is derived from an EMBL/GenBank/DDBJ whole genome shotgun (WGS) entry which is preliminary data.</text>
</comment>
<protein>
    <recommendedName>
        <fullName evidence="7">BHLH domain-containing protein</fullName>
    </recommendedName>
</protein>
<dbReference type="PANTHER" id="PTHR11969:SF99">
    <property type="entry name" value="MAX-BINDING PROTEIN MNT"/>
    <property type="match status" value="1"/>
</dbReference>
<feature type="region of interest" description="Disordered" evidence="6">
    <location>
        <begin position="707"/>
        <end position="726"/>
    </location>
</feature>
<feature type="compositionally biased region" description="Polar residues" evidence="6">
    <location>
        <begin position="1008"/>
        <end position="1028"/>
    </location>
</feature>
<feature type="compositionally biased region" description="Polar residues" evidence="6">
    <location>
        <begin position="84"/>
        <end position="93"/>
    </location>
</feature>
<gene>
    <name evidence="8" type="ORF">CVLEPA_LOCUS2297</name>
</gene>
<evidence type="ECO:0000259" key="7">
    <source>
        <dbReference type="PROSITE" id="PS50888"/>
    </source>
</evidence>
<feature type="compositionally biased region" description="Low complexity" evidence="6">
    <location>
        <begin position="268"/>
        <end position="282"/>
    </location>
</feature>
<dbReference type="InterPro" id="IPR011598">
    <property type="entry name" value="bHLH_dom"/>
</dbReference>
<dbReference type="Gene3D" id="4.10.280.10">
    <property type="entry name" value="Helix-loop-helix DNA-binding domain"/>
    <property type="match status" value="1"/>
</dbReference>
<feature type="region of interest" description="Disordered" evidence="6">
    <location>
        <begin position="62"/>
        <end position="93"/>
    </location>
</feature>
<keyword evidence="5" id="KW-0539">Nucleus</keyword>
<sequence>MSLHTLLEAAQYLECEADNGKTIQMQASVNKSTANEQKASSLNEVGCMPNVPEVKATVTCRPESLKSQSHITAHHSHSNEDQENSITNKSNRNEETQVLATASITSSLENSARTVTQMTQTDHLKVPVSKATSSKANESGIMNSIMRDDKPTSHVLSSDTRFMKDSLSPSYMHPLLIRARAAAENIPPSSDANMSSRQLIIPPAKTRIAALAQSVDVDLQQTANFKSKEQRLVATEPQISTANKSVPTELPRTSNWHLNNNPMVVETNSSPHSGPNASSSANDHSKNNQSQVDLNVLLPSLVKTGEDDKVYTALQIKHMKRTVTLTHNQLEKNRRAHLKECFEALKTSIPRPGMRRSSNLTILKAALRHIQILKRKSTEYDQAKALLKNEVIAKTKLFEALKQDLLKVVDKQTIEKYLDEAIKKDNHLLQASCNSVQCSILEDDQQSTSTASEAEEEELRSTFVDTDESSKSLCYQQQPQQTKVFLEVPQSSQPELRYSKPQQPQNSQSQVISASQQASRPPPLASTQRKEPTAGEVIQQHYQTAAQTQYKLFCRNANDLNSTDAVRLIERAMACSPNRSPVKFYGKRSGRSVTPSPPSNYVSFFPRFNVGSGASPPLHSTSDLDFNEIHPAPAMVFSKPIFEKSDANLLAVAPLPKIAIVSNLDKTQERTQAQQMRPALNPIPTSCSNTEPAYLAVVAGEPSKVISERKVSNEKTTAESSSQQPHPIIPAVAQNNADVAVTMANINEASASLPGYPNYQVKVKYLQPVTSSADQTHIPMKKRYIDVNSFSVSQPQNVPQTPSEEKPSSMRADTEHKMTSLYVGASASLLGLSSHNDDFISTSDNESDRDSPMFAEGKRGKLHHWRKGLVNERSGKEWLEYRNKPNDRLGKKKTFFIHQYESPTVKTIATSSKTSSEPKTKATFSLWDRKHHAITMTTATNWRGKQQQQLIASKSKSTATSSPSSSQSMCHATNHPLTQVCFTTLQKANKPAVPTSLIMDKGIQESAVKQNTLSSRSQAPTETSSTDITPKPVPISTLPSELNGMTKPGKAAMLQYHTLPVSVAGNQVAYQIIPAPKLLPAASSGVTPASTGAVQAPAKVAVSSYSKLEAPMHPALNYVAVNNLGLQSAVTHEQASSTVGLPSAVARPTVTSAALAAVVSNTAVQIPQVPFVIPFGYVMYPGGMPGTVSPAGLHLTDMQQQAVAAADMPQMQCLQVHSALSQVNVKREVTLNTPPNDRKRPQYESNQVSATGSKLEDEKLSHVIPKKRRLSNQSQAQDETHPSTNHLVSQPSPAPTSKAGLPQQTHVVLPSNSGFMMAAPGAANGYTIPINFLGYPYQTAYPAPGPGGCLQAVQISGIPNVQGIRNFNQMWPVNQGLLGRPVAYSSSSAVSLATSRDQLAEQPGLPSSAVATRVNDGGQ</sequence>
<feature type="domain" description="BHLH" evidence="7">
    <location>
        <begin position="322"/>
        <end position="373"/>
    </location>
</feature>
<dbReference type="PROSITE" id="PS50888">
    <property type="entry name" value="BHLH"/>
    <property type="match status" value="1"/>
</dbReference>
<dbReference type="EMBL" id="CAWYQH010000001">
    <property type="protein sequence ID" value="CAK8672588.1"/>
    <property type="molecule type" value="Genomic_DNA"/>
</dbReference>
<dbReference type="PANTHER" id="PTHR11969">
    <property type="entry name" value="MAX DIMERIZATION, MAD"/>
    <property type="match status" value="1"/>
</dbReference>
<feature type="region of interest" description="Disordered" evidence="6">
    <location>
        <begin position="790"/>
        <end position="815"/>
    </location>
</feature>
<reference evidence="8 9" key="1">
    <citation type="submission" date="2024-02" db="EMBL/GenBank/DDBJ databases">
        <authorList>
            <person name="Daric V."/>
            <person name="Darras S."/>
        </authorList>
    </citation>
    <scope>NUCLEOTIDE SEQUENCE [LARGE SCALE GENOMIC DNA]</scope>
</reference>
<evidence type="ECO:0000256" key="5">
    <source>
        <dbReference type="ARBA" id="ARBA00023242"/>
    </source>
</evidence>
<evidence type="ECO:0000313" key="9">
    <source>
        <dbReference type="Proteomes" id="UP001642483"/>
    </source>
</evidence>
<evidence type="ECO:0000256" key="4">
    <source>
        <dbReference type="ARBA" id="ARBA00023163"/>
    </source>
</evidence>
<dbReference type="Proteomes" id="UP001642483">
    <property type="component" value="Unassembled WGS sequence"/>
</dbReference>
<keyword evidence="3" id="KW-0238">DNA-binding</keyword>
<evidence type="ECO:0000256" key="3">
    <source>
        <dbReference type="ARBA" id="ARBA00023125"/>
    </source>
</evidence>
<feature type="region of interest" description="Disordered" evidence="6">
    <location>
        <begin position="1226"/>
        <end position="1302"/>
    </location>
</feature>
<feature type="compositionally biased region" description="Polar residues" evidence="6">
    <location>
        <begin position="1226"/>
        <end position="1235"/>
    </location>
</feature>
<keyword evidence="4" id="KW-0804">Transcription</keyword>
<evidence type="ECO:0000256" key="1">
    <source>
        <dbReference type="ARBA" id="ARBA00004123"/>
    </source>
</evidence>
<comment type="subcellular location">
    <subcellularLocation>
        <location evidence="1">Nucleus</location>
    </subcellularLocation>
</comment>
<keyword evidence="9" id="KW-1185">Reference proteome</keyword>
<evidence type="ECO:0000256" key="6">
    <source>
        <dbReference type="SAM" id="MobiDB-lite"/>
    </source>
</evidence>
<accession>A0ABP0F3K3</accession>
<evidence type="ECO:0000313" key="8">
    <source>
        <dbReference type="EMBL" id="CAK8672588.1"/>
    </source>
</evidence>
<feature type="region of interest" description="Disordered" evidence="6">
    <location>
        <begin position="262"/>
        <end position="287"/>
    </location>
</feature>
<keyword evidence="2" id="KW-0805">Transcription regulation</keyword>
<dbReference type="SUPFAM" id="SSF47459">
    <property type="entry name" value="HLH, helix-loop-helix DNA-binding domain"/>
    <property type="match status" value="1"/>
</dbReference>
<feature type="compositionally biased region" description="Polar residues" evidence="6">
    <location>
        <begin position="941"/>
        <end position="951"/>
    </location>
</feature>
<organism evidence="8 9">
    <name type="scientific">Clavelina lepadiformis</name>
    <name type="common">Light-bulb sea squirt</name>
    <name type="synonym">Ascidia lepadiformis</name>
    <dbReference type="NCBI Taxonomy" id="159417"/>
    <lineage>
        <taxon>Eukaryota</taxon>
        <taxon>Metazoa</taxon>
        <taxon>Chordata</taxon>
        <taxon>Tunicata</taxon>
        <taxon>Ascidiacea</taxon>
        <taxon>Aplousobranchia</taxon>
        <taxon>Clavelinidae</taxon>
        <taxon>Clavelina</taxon>
    </lineage>
</organism>
<dbReference type="Pfam" id="PF00010">
    <property type="entry name" value="HLH"/>
    <property type="match status" value="1"/>
</dbReference>
<feature type="region of interest" description="Disordered" evidence="6">
    <location>
        <begin position="489"/>
        <end position="534"/>
    </location>
</feature>
<feature type="compositionally biased region" description="Low complexity" evidence="6">
    <location>
        <begin position="952"/>
        <end position="968"/>
    </location>
</feature>
<evidence type="ECO:0000256" key="2">
    <source>
        <dbReference type="ARBA" id="ARBA00023015"/>
    </source>
</evidence>
<feature type="compositionally biased region" description="Basic and acidic residues" evidence="6">
    <location>
        <begin position="803"/>
        <end position="815"/>
    </location>
</feature>
<feature type="region of interest" description="Disordered" evidence="6">
    <location>
        <begin position="1395"/>
        <end position="1419"/>
    </location>
</feature>
<dbReference type="InterPro" id="IPR036638">
    <property type="entry name" value="HLH_DNA-bd_sf"/>
</dbReference>
<feature type="compositionally biased region" description="Low complexity" evidence="6">
    <location>
        <begin position="501"/>
        <end position="519"/>
    </location>
</feature>
<feature type="region of interest" description="Disordered" evidence="6">
    <location>
        <begin position="941"/>
        <end position="971"/>
    </location>
</feature>